<dbReference type="eggNOG" id="COG3782">
    <property type="taxonomic scope" value="Bacteria"/>
</dbReference>
<keyword evidence="2" id="KW-1185">Reference proteome</keyword>
<organism evidence="1 2">
    <name type="scientific">Marinobacterium stanieri</name>
    <dbReference type="NCBI Taxonomy" id="49186"/>
    <lineage>
        <taxon>Bacteria</taxon>
        <taxon>Pseudomonadati</taxon>
        <taxon>Pseudomonadota</taxon>
        <taxon>Gammaproteobacteria</taxon>
        <taxon>Oceanospirillales</taxon>
        <taxon>Oceanospirillaceae</taxon>
        <taxon>Marinobacterium</taxon>
    </lineage>
</organism>
<dbReference type="EMBL" id="FTMN01000007">
    <property type="protein sequence ID" value="SIQ68085.1"/>
    <property type="molecule type" value="Genomic_DNA"/>
</dbReference>
<dbReference type="AlphaFoldDB" id="A0A1N6UR17"/>
<evidence type="ECO:0008006" key="3">
    <source>
        <dbReference type="Google" id="ProtNLM"/>
    </source>
</evidence>
<gene>
    <name evidence="1" type="ORF">SAMN05421647_107171</name>
</gene>
<name>A0A1N6UR17_9GAMM</name>
<protein>
    <recommendedName>
        <fullName evidence="3">DUF1853 domain-containing protein</fullName>
    </recommendedName>
</protein>
<evidence type="ECO:0000313" key="2">
    <source>
        <dbReference type="Proteomes" id="UP000186895"/>
    </source>
</evidence>
<dbReference type="RefSeq" id="WP_217695140.1">
    <property type="nucleotide sequence ID" value="NZ_FTMN01000007.1"/>
</dbReference>
<sequence>MTAIMSADNQNILTELRTPRLRHLAWLCQAPQLYVGEQSFMPQDWLPSGWHQTLLAWEQQPDQAPKRLQTPAPRRLGAYFEILYQVLIEDLLGWIIEAQNQQIIKGGQTLGELDFLVRNQHTGGLEHHEIAVKFYLGYPGQSGEASLWYGPNSRDRLDIKTDRLLTHQSNMALRPEGQQLLQQLGLDEPVTPKVFMPGYLFQPEGNALPLPEQVDADLHTGHWRRLSTFSVAGGVWVPLHKPDWLGPYWQSDCPEPSAVEARVRECTEQAWPCLLARLEQTELGWQERERCFLVPDVWPGAAVRS</sequence>
<dbReference type="STRING" id="49186.SAMN05421647_107171"/>
<reference evidence="1 2" key="1">
    <citation type="submission" date="2017-01" db="EMBL/GenBank/DDBJ databases">
        <authorList>
            <person name="Mah S.A."/>
            <person name="Swanson W.J."/>
            <person name="Moy G.W."/>
            <person name="Vacquier V.D."/>
        </authorList>
    </citation>
    <scope>NUCLEOTIDE SEQUENCE [LARGE SCALE GENOMIC DNA]</scope>
    <source>
        <strain evidence="1 2">DSM 7027</strain>
    </source>
</reference>
<dbReference type="Pfam" id="PF08907">
    <property type="entry name" value="DUF1853"/>
    <property type="match status" value="1"/>
</dbReference>
<evidence type="ECO:0000313" key="1">
    <source>
        <dbReference type="EMBL" id="SIQ68085.1"/>
    </source>
</evidence>
<dbReference type="Proteomes" id="UP000186895">
    <property type="component" value="Unassembled WGS sequence"/>
</dbReference>
<proteinExistence type="predicted"/>
<accession>A0A1N6UR17</accession>
<dbReference type="InterPro" id="IPR015003">
    <property type="entry name" value="DUF1853"/>
</dbReference>